<evidence type="ECO:0000256" key="1">
    <source>
        <dbReference type="ARBA" id="ARBA00022729"/>
    </source>
</evidence>
<dbReference type="EMBL" id="JBHTLX010000020">
    <property type="protein sequence ID" value="MFD1249159.1"/>
    <property type="molecule type" value="Genomic_DNA"/>
</dbReference>
<proteinExistence type="predicted"/>
<sequence>MPTTHRRGVAALAWLLLAGLLAATPTTATAVAQGPVATDPGAYWTPQRMRDAQPLDLAGDAPGAGRSTTRAGGSTPVVPPKSVGRLFFSDATSDYSCSAAAVNTPERNVVITAGHCVNTGASRVLLGGCRAGRYFTNFAFVPAYDHADRPYGVWAGVRAVAQAQWITECDDTVHDQAVIAVAPHNGHNLVDVVGGNGLAWNYPAREDGVRVVGWPAEAPYDGEGAQQCAGPTTPSFDSTDAQIACPMNGGASGGPWFVSMVNRDVGFIWAVTSRRTTSGPPTLLAQPFDASIVQLLASLRTAARPVAGRAQASGRPLRITASESVAGRGQGYTLRVRAKAGSRVVVQVRSTPGGRWRQLTAVRLPASGVAYLARPSVRVGPVWYRLHQGKRNSRKVGVTVRPCPLPLDRRAAAVARCSSPSA</sequence>
<feature type="signal peptide" evidence="2">
    <location>
        <begin position="1"/>
        <end position="30"/>
    </location>
</feature>
<dbReference type="PANTHER" id="PTHR15462">
    <property type="entry name" value="SERINE PROTEASE"/>
    <property type="match status" value="1"/>
</dbReference>
<dbReference type="InterPro" id="IPR009003">
    <property type="entry name" value="Peptidase_S1_PA"/>
</dbReference>
<keyword evidence="4" id="KW-1185">Reference proteome</keyword>
<dbReference type="Proteomes" id="UP001597229">
    <property type="component" value="Unassembled WGS sequence"/>
</dbReference>
<dbReference type="GO" id="GO:0016787">
    <property type="term" value="F:hydrolase activity"/>
    <property type="evidence" value="ECO:0007669"/>
    <property type="project" value="UniProtKB-KW"/>
</dbReference>
<organism evidence="3 4">
    <name type="scientific">Nocardioides ginsengisoli</name>
    <dbReference type="NCBI Taxonomy" id="363868"/>
    <lineage>
        <taxon>Bacteria</taxon>
        <taxon>Bacillati</taxon>
        <taxon>Actinomycetota</taxon>
        <taxon>Actinomycetes</taxon>
        <taxon>Propionibacteriales</taxon>
        <taxon>Nocardioidaceae</taxon>
        <taxon>Nocardioides</taxon>
    </lineage>
</organism>
<dbReference type="PANTHER" id="PTHR15462:SF19">
    <property type="entry name" value="PEPTIDASE S1 DOMAIN-CONTAINING PROTEIN"/>
    <property type="match status" value="1"/>
</dbReference>
<dbReference type="RefSeq" id="WP_367921834.1">
    <property type="nucleotide sequence ID" value="NZ_BAABAC010000049.1"/>
</dbReference>
<gene>
    <name evidence="3" type="ORF">ACFQ3F_15280</name>
</gene>
<keyword evidence="1 2" id="KW-0732">Signal</keyword>
<dbReference type="InterPro" id="IPR050966">
    <property type="entry name" value="Glutamyl_endopeptidase"/>
</dbReference>
<protein>
    <submittedName>
        <fullName evidence="3">Trypsin-like serine peptidase</fullName>
        <ecNumber evidence="3">3.4.21.-</ecNumber>
    </submittedName>
</protein>
<evidence type="ECO:0000313" key="4">
    <source>
        <dbReference type="Proteomes" id="UP001597229"/>
    </source>
</evidence>
<name>A0ABW3W1T9_9ACTN</name>
<comment type="caution">
    <text evidence="3">The sequence shown here is derived from an EMBL/GenBank/DDBJ whole genome shotgun (WGS) entry which is preliminary data.</text>
</comment>
<feature type="chain" id="PRO_5045693753" evidence="2">
    <location>
        <begin position="31"/>
        <end position="422"/>
    </location>
</feature>
<reference evidence="4" key="1">
    <citation type="journal article" date="2019" name="Int. J. Syst. Evol. Microbiol.">
        <title>The Global Catalogue of Microorganisms (GCM) 10K type strain sequencing project: providing services to taxonomists for standard genome sequencing and annotation.</title>
        <authorList>
            <consortium name="The Broad Institute Genomics Platform"/>
            <consortium name="The Broad Institute Genome Sequencing Center for Infectious Disease"/>
            <person name="Wu L."/>
            <person name="Ma J."/>
        </authorList>
    </citation>
    <scope>NUCLEOTIDE SEQUENCE [LARGE SCALE GENOMIC DNA]</scope>
    <source>
        <strain evidence="4">CCUG 52478</strain>
    </source>
</reference>
<dbReference type="InterPro" id="IPR043504">
    <property type="entry name" value="Peptidase_S1_PA_chymotrypsin"/>
</dbReference>
<evidence type="ECO:0000256" key="2">
    <source>
        <dbReference type="SAM" id="SignalP"/>
    </source>
</evidence>
<dbReference type="EC" id="3.4.21.-" evidence="3"/>
<dbReference type="SUPFAM" id="SSF50494">
    <property type="entry name" value="Trypsin-like serine proteases"/>
    <property type="match status" value="1"/>
</dbReference>
<dbReference type="Gene3D" id="2.40.10.10">
    <property type="entry name" value="Trypsin-like serine proteases"/>
    <property type="match status" value="2"/>
</dbReference>
<keyword evidence="3" id="KW-0378">Hydrolase</keyword>
<accession>A0ABW3W1T9</accession>
<evidence type="ECO:0000313" key="3">
    <source>
        <dbReference type="EMBL" id="MFD1249159.1"/>
    </source>
</evidence>